<dbReference type="Gene3D" id="3.30.40.10">
    <property type="entry name" value="Zinc/RING finger domain, C3HC4 (zinc finger)"/>
    <property type="match status" value="1"/>
</dbReference>
<dbReference type="InterPro" id="IPR001965">
    <property type="entry name" value="Znf_PHD"/>
</dbReference>
<dbReference type="InterPro" id="IPR011011">
    <property type="entry name" value="Znf_FYVE_PHD"/>
</dbReference>
<dbReference type="SUPFAM" id="SSF57903">
    <property type="entry name" value="FYVE/PHD zinc finger"/>
    <property type="match status" value="1"/>
</dbReference>
<dbReference type="InterPro" id="IPR001810">
    <property type="entry name" value="F-box_dom"/>
</dbReference>
<dbReference type="PANTHER" id="PTHR38926:SF5">
    <property type="entry name" value="F-BOX AND LEUCINE-RICH REPEAT PROTEIN 6"/>
    <property type="match status" value="1"/>
</dbReference>
<evidence type="ECO:0000256" key="4">
    <source>
        <dbReference type="PROSITE-ProRule" id="PRU00146"/>
    </source>
</evidence>
<reference evidence="8" key="1">
    <citation type="submission" date="2021-05" db="EMBL/GenBank/DDBJ databases">
        <authorList>
            <person name="Alioto T."/>
            <person name="Alioto T."/>
            <person name="Gomez Garrido J."/>
        </authorList>
    </citation>
    <scope>NUCLEOTIDE SEQUENCE</scope>
</reference>
<dbReference type="GO" id="GO:0008270">
    <property type="term" value="F:zinc ion binding"/>
    <property type="evidence" value="ECO:0007669"/>
    <property type="project" value="UniProtKB-KW"/>
</dbReference>
<dbReference type="InterPro" id="IPR036047">
    <property type="entry name" value="F-box-like_dom_sf"/>
</dbReference>
<dbReference type="InterPro" id="IPR019786">
    <property type="entry name" value="Zinc_finger_PHD-type_CS"/>
</dbReference>
<dbReference type="SMART" id="SM00249">
    <property type="entry name" value="PHD"/>
    <property type="match status" value="1"/>
</dbReference>
<dbReference type="PROSITE" id="PS50016">
    <property type="entry name" value="ZF_PHD_2"/>
    <property type="match status" value="1"/>
</dbReference>
<dbReference type="PROSITE" id="PS50181">
    <property type="entry name" value="FBOX"/>
    <property type="match status" value="1"/>
</dbReference>
<dbReference type="PROSITE" id="PS01359">
    <property type="entry name" value="ZF_PHD_1"/>
    <property type="match status" value="1"/>
</dbReference>
<evidence type="ECO:0000259" key="6">
    <source>
        <dbReference type="PROSITE" id="PS50016"/>
    </source>
</evidence>
<evidence type="ECO:0000256" key="2">
    <source>
        <dbReference type="ARBA" id="ARBA00022771"/>
    </source>
</evidence>
<dbReference type="InterPro" id="IPR019787">
    <property type="entry name" value="Znf_PHD-finger"/>
</dbReference>
<sequence length="599" mass="68385">MEFCSICTASFDAGDRLIRCSGQSCDLVFHQRCVHLTEIHMRAWLDDDVGLFWCCPTCRTDFSPVARKRTVGEEEEGEPSAAKRSRMDPSPRLPPEVWTMIFQHLDSRWLARVRLVCRDWNELVTTRSELMDRFLLKLGKYQVVDNLAELRYFLALGRGFTRAEFNFYELGKDKPRIAWFEGLGESLTTLTCSSIPFGYLYQLLRVMPNLKRLTLDGCFEYGKLAKLNYQLTKLEELFIFSFFNKKHGHGGSIFPTLQHICPRIKVLNISLGEYDNFYQDIGRFVFAVRNTLQDLDTAHAFQAGKVMDALVTMDGLRLKRINIDCSERDLVRLLRRQPALESLWFHGVVTDASTLDEIASILPNLKQIILERITLEQATPSKRLNFPRAEDIKVCYVGSSDCVSGLAYCQSSYLQRLEISVAYLPSDALADLSQIATQSVSFFDCTVERSSDIYSFIQQSKSLCTFVIKRIGVKTVYDMPNAAFGPSSIRHLTFFDNSKELLHAFVEICPGLETVDVKHDLVEDDLHKMGQRLQRLKSLTLNGCNGHVKAMSVECLRQIPSGFNELKKLQIKAWGVPKETILEALQGLRKDVEVSTSYW</sequence>
<keyword evidence="2 4" id="KW-0863">Zinc-finger</keyword>
<dbReference type="AlphaFoldDB" id="A0A8D8D5C6"/>
<evidence type="ECO:0000256" key="1">
    <source>
        <dbReference type="ARBA" id="ARBA00022723"/>
    </source>
</evidence>
<dbReference type="Gene3D" id="3.80.10.10">
    <property type="entry name" value="Ribonuclease Inhibitor"/>
    <property type="match status" value="1"/>
</dbReference>
<dbReference type="PANTHER" id="PTHR38926">
    <property type="entry name" value="F-BOX DOMAIN CONTAINING PROTEIN, EXPRESSED"/>
    <property type="match status" value="1"/>
</dbReference>
<dbReference type="Pfam" id="PF12937">
    <property type="entry name" value="F-box-like"/>
    <property type="match status" value="1"/>
</dbReference>
<dbReference type="Gene3D" id="1.20.1280.50">
    <property type="match status" value="1"/>
</dbReference>
<dbReference type="EMBL" id="HBUE01256673">
    <property type="protein sequence ID" value="CAG6556912.1"/>
    <property type="molecule type" value="Transcribed_RNA"/>
</dbReference>
<feature type="domain" description="F-box" evidence="7">
    <location>
        <begin position="87"/>
        <end position="134"/>
    </location>
</feature>
<feature type="region of interest" description="Disordered" evidence="5">
    <location>
        <begin position="69"/>
        <end position="90"/>
    </location>
</feature>
<dbReference type="CDD" id="cd15489">
    <property type="entry name" value="PHD_SF"/>
    <property type="match status" value="1"/>
</dbReference>
<evidence type="ECO:0000313" key="8">
    <source>
        <dbReference type="EMBL" id="CAG6505613.1"/>
    </source>
</evidence>
<dbReference type="SUPFAM" id="SSF81383">
    <property type="entry name" value="F-box domain"/>
    <property type="match status" value="1"/>
</dbReference>
<evidence type="ECO:0000256" key="3">
    <source>
        <dbReference type="ARBA" id="ARBA00022833"/>
    </source>
</evidence>
<evidence type="ECO:0000259" key="7">
    <source>
        <dbReference type="PROSITE" id="PS50181"/>
    </source>
</evidence>
<proteinExistence type="predicted"/>
<keyword evidence="1" id="KW-0479">Metal-binding</keyword>
<name>A0A8D8D5C6_CULPI</name>
<accession>A0A8D8D5C6</accession>
<dbReference type="InterPro" id="IPR032675">
    <property type="entry name" value="LRR_dom_sf"/>
</dbReference>
<feature type="domain" description="PHD-type" evidence="6">
    <location>
        <begin position="1"/>
        <end position="61"/>
    </location>
</feature>
<dbReference type="InterPro" id="IPR013083">
    <property type="entry name" value="Znf_RING/FYVE/PHD"/>
</dbReference>
<dbReference type="EMBL" id="HBUE01151672">
    <property type="protein sequence ID" value="CAG6505613.1"/>
    <property type="molecule type" value="Transcribed_RNA"/>
</dbReference>
<keyword evidence="3" id="KW-0862">Zinc</keyword>
<evidence type="ECO:0000256" key="5">
    <source>
        <dbReference type="SAM" id="MobiDB-lite"/>
    </source>
</evidence>
<dbReference type="SMART" id="SM00256">
    <property type="entry name" value="FBOX"/>
    <property type="match status" value="1"/>
</dbReference>
<dbReference type="SUPFAM" id="SSF52047">
    <property type="entry name" value="RNI-like"/>
    <property type="match status" value="1"/>
</dbReference>
<organism evidence="8">
    <name type="scientific">Culex pipiens</name>
    <name type="common">House mosquito</name>
    <dbReference type="NCBI Taxonomy" id="7175"/>
    <lineage>
        <taxon>Eukaryota</taxon>
        <taxon>Metazoa</taxon>
        <taxon>Ecdysozoa</taxon>
        <taxon>Arthropoda</taxon>
        <taxon>Hexapoda</taxon>
        <taxon>Insecta</taxon>
        <taxon>Pterygota</taxon>
        <taxon>Neoptera</taxon>
        <taxon>Endopterygota</taxon>
        <taxon>Diptera</taxon>
        <taxon>Nematocera</taxon>
        <taxon>Culicoidea</taxon>
        <taxon>Culicidae</taxon>
        <taxon>Culicinae</taxon>
        <taxon>Culicini</taxon>
        <taxon>Culex</taxon>
        <taxon>Culex</taxon>
    </lineage>
</organism>
<protein>
    <submittedName>
        <fullName evidence="8">(northern house mosquito) hypothetical protein</fullName>
    </submittedName>
</protein>